<keyword evidence="2" id="KW-1185">Reference proteome</keyword>
<reference evidence="1 2" key="1">
    <citation type="submission" date="2019-05" db="EMBL/GenBank/DDBJ databases">
        <authorList>
            <consortium name="Science for Life Laboratories"/>
        </authorList>
    </citation>
    <scope>NUCLEOTIDE SEQUENCE [LARGE SCALE GENOMIC DNA]</scope>
    <source>
        <strain evidence="1">Soil9</strain>
    </source>
</reference>
<dbReference type="EMBL" id="LR593886">
    <property type="protein sequence ID" value="VTR97897.1"/>
    <property type="molecule type" value="Genomic_DNA"/>
</dbReference>
<dbReference type="RefSeq" id="WP_197909632.1">
    <property type="nucleotide sequence ID" value="NZ_LR593886.1"/>
</dbReference>
<evidence type="ECO:0000313" key="2">
    <source>
        <dbReference type="Proteomes" id="UP000464178"/>
    </source>
</evidence>
<proteinExistence type="predicted"/>
<gene>
    <name evidence="1" type="ORF">SOIL9_04870</name>
</gene>
<protein>
    <submittedName>
        <fullName evidence="1">Uncharacterized protein</fullName>
    </submittedName>
</protein>
<name>A0A6P2DAJ2_9BACT</name>
<evidence type="ECO:0000313" key="1">
    <source>
        <dbReference type="EMBL" id="VTR97897.1"/>
    </source>
</evidence>
<dbReference type="KEGG" id="gms:SOIL9_04870"/>
<dbReference type="AlphaFoldDB" id="A0A6P2DAJ2"/>
<organism evidence="1 2">
    <name type="scientific">Gemmata massiliana</name>
    <dbReference type="NCBI Taxonomy" id="1210884"/>
    <lineage>
        <taxon>Bacteria</taxon>
        <taxon>Pseudomonadati</taxon>
        <taxon>Planctomycetota</taxon>
        <taxon>Planctomycetia</taxon>
        <taxon>Gemmatales</taxon>
        <taxon>Gemmataceae</taxon>
        <taxon>Gemmata</taxon>
    </lineage>
</organism>
<sequence>MAKKAELEHVYNQYRHSCAVAIGAVSAGDFQTGVREAESSLSHVYPTITYQKRFLKTEPDAPTLDVLLRYAPPLFLEQAIDAVERWYLSGTRTERGNLPDVSERIASARSRATLARELWSVLDAAPDAHLAVSNRNPAELEIVRTWLRLGAVAPSTRYGPQQYERVSDPRRSACGRCSGCGHTITAALSRLLDPFPCPACRREHPFVLLRYTA</sequence>
<dbReference type="Proteomes" id="UP000464178">
    <property type="component" value="Chromosome"/>
</dbReference>
<accession>A0A6P2DAJ2</accession>